<dbReference type="EMBL" id="GBRH01254677">
    <property type="protein sequence ID" value="JAD43218.1"/>
    <property type="molecule type" value="Transcribed_RNA"/>
</dbReference>
<name>A0A0A8ZZU4_ARUDO</name>
<evidence type="ECO:0000313" key="1">
    <source>
        <dbReference type="EMBL" id="JAD43218.1"/>
    </source>
</evidence>
<reference evidence="1" key="1">
    <citation type="submission" date="2014-09" db="EMBL/GenBank/DDBJ databases">
        <authorList>
            <person name="Magalhaes I.L.F."/>
            <person name="Oliveira U."/>
            <person name="Santos F.R."/>
            <person name="Vidigal T.H.D.A."/>
            <person name="Brescovit A.D."/>
            <person name="Santos A.J."/>
        </authorList>
    </citation>
    <scope>NUCLEOTIDE SEQUENCE</scope>
    <source>
        <tissue evidence="1">Shoot tissue taken approximately 20 cm above the soil surface</tissue>
    </source>
</reference>
<reference evidence="1" key="2">
    <citation type="journal article" date="2015" name="Data Brief">
        <title>Shoot transcriptome of the giant reed, Arundo donax.</title>
        <authorList>
            <person name="Barrero R.A."/>
            <person name="Guerrero F.D."/>
            <person name="Moolhuijzen P."/>
            <person name="Goolsby J.A."/>
            <person name="Tidwell J."/>
            <person name="Bellgard S.E."/>
            <person name="Bellgard M.I."/>
        </authorList>
    </citation>
    <scope>NUCLEOTIDE SEQUENCE</scope>
    <source>
        <tissue evidence="1">Shoot tissue taken approximately 20 cm above the soil surface</tissue>
    </source>
</reference>
<accession>A0A0A8ZZU4</accession>
<sequence>MSSRKETAHITWIPVANISISLNKNRNRCSLKKNRMLPEQKLKSLQAYY</sequence>
<dbReference type="AlphaFoldDB" id="A0A0A8ZZU4"/>
<organism evidence="1">
    <name type="scientific">Arundo donax</name>
    <name type="common">Giant reed</name>
    <name type="synonym">Donax arundinaceus</name>
    <dbReference type="NCBI Taxonomy" id="35708"/>
    <lineage>
        <taxon>Eukaryota</taxon>
        <taxon>Viridiplantae</taxon>
        <taxon>Streptophyta</taxon>
        <taxon>Embryophyta</taxon>
        <taxon>Tracheophyta</taxon>
        <taxon>Spermatophyta</taxon>
        <taxon>Magnoliopsida</taxon>
        <taxon>Liliopsida</taxon>
        <taxon>Poales</taxon>
        <taxon>Poaceae</taxon>
        <taxon>PACMAD clade</taxon>
        <taxon>Arundinoideae</taxon>
        <taxon>Arundineae</taxon>
        <taxon>Arundo</taxon>
    </lineage>
</organism>
<protein>
    <submittedName>
        <fullName evidence="1">Uncharacterized protein</fullName>
    </submittedName>
</protein>
<proteinExistence type="predicted"/>